<accession>A0A5K1K3N1</accession>
<sequence>MYPMSPERSVGERPPWEPRTRNEMEREVMQVRVLQKKLGDTVGWIVDTLLLDEGDIKDDTGRKTIQKRKQEAVESLAYVRDILKGTVDSIDEDRLLGEEEGKRRKDKQRREREAAETLSRKTSTPHPPLPPAAVSTETRPQATGVRRSQESFIPHASSPNPLTNPAPVPVVAHPPGQPNRPSPLSSVPSLPPSQSFPLPISPQTAKPPNANVPTFNAPWNYTKSAFSSAQSPIANLPRMPPRTSTILPRSSPNPLGHAFRNHPQPPPSLLESANVNGAVSRDQTPKQTPYDPLGAIP</sequence>
<dbReference type="EMBL" id="LR728192">
    <property type="protein sequence ID" value="VWP00132.1"/>
    <property type="molecule type" value="Genomic_DNA"/>
</dbReference>
<feature type="compositionally biased region" description="Low complexity" evidence="1">
    <location>
        <begin position="182"/>
        <end position="202"/>
    </location>
</feature>
<evidence type="ECO:0000313" key="2">
    <source>
        <dbReference type="EMBL" id="VWP00132.1"/>
    </source>
</evidence>
<reference evidence="2" key="1">
    <citation type="submission" date="2019-10" db="EMBL/GenBank/DDBJ databases">
        <authorList>
            <person name="Nor Muhammad N."/>
        </authorList>
    </citation>
    <scope>NUCLEOTIDE SEQUENCE</scope>
</reference>
<organism evidence="2">
    <name type="scientific">Ganoderma boninense</name>
    <dbReference type="NCBI Taxonomy" id="34458"/>
    <lineage>
        <taxon>Eukaryota</taxon>
        <taxon>Fungi</taxon>
        <taxon>Dikarya</taxon>
        <taxon>Basidiomycota</taxon>
        <taxon>Agaricomycotina</taxon>
        <taxon>Agaricomycetes</taxon>
        <taxon>Polyporales</taxon>
        <taxon>Polyporaceae</taxon>
        <taxon>Ganoderma</taxon>
    </lineage>
</organism>
<proteinExistence type="predicted"/>
<dbReference type="AlphaFoldDB" id="A0A5K1K3N1"/>
<feature type="compositionally biased region" description="Polar residues" evidence="1">
    <location>
        <begin position="271"/>
        <end position="287"/>
    </location>
</feature>
<feature type="region of interest" description="Disordered" evidence="1">
    <location>
        <begin position="1"/>
        <end position="24"/>
    </location>
</feature>
<protein>
    <submittedName>
        <fullName evidence="2">Gyp1p</fullName>
    </submittedName>
</protein>
<evidence type="ECO:0000256" key="1">
    <source>
        <dbReference type="SAM" id="MobiDB-lite"/>
    </source>
</evidence>
<name>A0A5K1K3N1_9APHY</name>
<gene>
    <name evidence="2" type="primary">Q5A679</name>
</gene>
<feature type="compositionally biased region" description="Basic and acidic residues" evidence="1">
    <location>
        <begin position="98"/>
        <end position="119"/>
    </location>
</feature>
<feature type="region of interest" description="Disordered" evidence="1">
    <location>
        <begin position="232"/>
        <end position="297"/>
    </location>
</feature>
<feature type="region of interest" description="Disordered" evidence="1">
    <location>
        <begin position="98"/>
        <end position="211"/>
    </location>
</feature>
<feature type="compositionally biased region" description="Polar residues" evidence="1">
    <location>
        <begin position="242"/>
        <end position="253"/>
    </location>
</feature>
<feature type="compositionally biased region" description="Basic and acidic residues" evidence="1">
    <location>
        <begin position="9"/>
        <end position="24"/>
    </location>
</feature>